<dbReference type="OrthoDB" id="10364754at2759"/>
<dbReference type="EMBL" id="KZ505658">
    <property type="protein sequence ID" value="PKU48222.1"/>
    <property type="molecule type" value="Genomic_DNA"/>
</dbReference>
<dbReference type="AlphaFoldDB" id="A0A2I0UQA4"/>
<proteinExistence type="predicted"/>
<gene>
    <name evidence="2" type="ORF">llap_1501</name>
</gene>
<evidence type="ECO:0000256" key="1">
    <source>
        <dbReference type="SAM" id="MobiDB-lite"/>
    </source>
</evidence>
<reference evidence="3" key="1">
    <citation type="submission" date="2017-11" db="EMBL/GenBank/DDBJ databases">
        <authorList>
            <person name="Lima N.C."/>
            <person name="Parody-Merino A.M."/>
            <person name="Battley P.F."/>
            <person name="Fidler A.E."/>
            <person name="Prosdocimi F."/>
        </authorList>
    </citation>
    <scope>NUCLEOTIDE SEQUENCE [LARGE SCALE GENOMIC DNA]</scope>
</reference>
<organism evidence="2 3">
    <name type="scientific">Limosa lapponica baueri</name>
    <dbReference type="NCBI Taxonomy" id="1758121"/>
    <lineage>
        <taxon>Eukaryota</taxon>
        <taxon>Metazoa</taxon>
        <taxon>Chordata</taxon>
        <taxon>Craniata</taxon>
        <taxon>Vertebrata</taxon>
        <taxon>Euteleostomi</taxon>
        <taxon>Archelosauria</taxon>
        <taxon>Archosauria</taxon>
        <taxon>Dinosauria</taxon>
        <taxon>Saurischia</taxon>
        <taxon>Theropoda</taxon>
        <taxon>Coelurosauria</taxon>
        <taxon>Aves</taxon>
        <taxon>Neognathae</taxon>
        <taxon>Neoaves</taxon>
        <taxon>Charadriiformes</taxon>
        <taxon>Scolopacidae</taxon>
        <taxon>Limosa</taxon>
    </lineage>
</organism>
<reference evidence="3" key="2">
    <citation type="submission" date="2017-12" db="EMBL/GenBank/DDBJ databases">
        <title>Genome sequence of the Bar-tailed Godwit (Limosa lapponica baueri).</title>
        <authorList>
            <person name="Lima N.C.B."/>
            <person name="Parody-Merino A.M."/>
            <person name="Battley P.F."/>
            <person name="Fidler A.E."/>
            <person name="Prosdocimi F."/>
        </authorList>
    </citation>
    <scope>NUCLEOTIDE SEQUENCE [LARGE SCALE GENOMIC DNA]</scope>
</reference>
<dbReference type="Proteomes" id="UP000233556">
    <property type="component" value="Unassembled WGS sequence"/>
</dbReference>
<evidence type="ECO:0000313" key="2">
    <source>
        <dbReference type="EMBL" id="PKU48222.1"/>
    </source>
</evidence>
<evidence type="ECO:0000313" key="3">
    <source>
        <dbReference type="Proteomes" id="UP000233556"/>
    </source>
</evidence>
<name>A0A2I0UQA4_LIMLA</name>
<accession>A0A2I0UQA4</accession>
<sequence>MMGNKKDFYRYIIIKVKSKENVCLLLSGAEKLGTKETEKAKVLNAFFTSVFTSKTGFQDSPVSEISEKVWNKENPPPVGEDQIDEKKADVNKYEFPDRSKEISD</sequence>
<keyword evidence="3" id="KW-1185">Reference proteome</keyword>
<feature type="region of interest" description="Disordered" evidence="1">
    <location>
        <begin position="64"/>
        <end position="90"/>
    </location>
</feature>
<protein>
    <submittedName>
        <fullName evidence="2">Uncharacterized protein</fullName>
    </submittedName>
</protein>